<reference evidence="1 2" key="1">
    <citation type="submission" date="2024-09" db="EMBL/GenBank/DDBJ databases">
        <authorList>
            <person name="Ruan L."/>
        </authorList>
    </citation>
    <scope>NUCLEOTIDE SEQUENCE [LARGE SCALE GENOMIC DNA]</scope>
    <source>
        <strain evidence="1 2">D33</strain>
    </source>
</reference>
<dbReference type="RefSeq" id="WP_375527000.1">
    <property type="nucleotide sequence ID" value="NZ_JBHILM010000024.1"/>
</dbReference>
<name>A0ABV5BFH1_9BACL</name>
<proteinExistence type="predicted"/>
<evidence type="ECO:0000313" key="1">
    <source>
        <dbReference type="EMBL" id="MFB5683261.1"/>
    </source>
</evidence>
<protein>
    <recommendedName>
        <fullName evidence="3">DUF3918 domain-containing protein</fullName>
    </recommendedName>
</protein>
<comment type="caution">
    <text evidence="1">The sequence shown here is derived from an EMBL/GenBank/DDBJ whole genome shotgun (WGS) entry which is preliminary data.</text>
</comment>
<dbReference type="EMBL" id="JBHILM010000024">
    <property type="protein sequence ID" value="MFB5683261.1"/>
    <property type="molecule type" value="Genomic_DNA"/>
</dbReference>
<sequence length="56" mass="5890">MALDNKKLMVAALGLGATYLIRNKDARTKLINGFQSLLNRGSGKAVSGTGTNTIPK</sequence>
<organism evidence="1 2">
    <name type="scientific">Paenibacillus terreus</name>
    <dbReference type="NCBI Taxonomy" id="1387834"/>
    <lineage>
        <taxon>Bacteria</taxon>
        <taxon>Bacillati</taxon>
        <taxon>Bacillota</taxon>
        <taxon>Bacilli</taxon>
        <taxon>Bacillales</taxon>
        <taxon>Paenibacillaceae</taxon>
        <taxon>Paenibacillus</taxon>
    </lineage>
</organism>
<gene>
    <name evidence="1" type="ORF">ACE3NQ_20270</name>
</gene>
<keyword evidence="2" id="KW-1185">Reference proteome</keyword>
<evidence type="ECO:0000313" key="2">
    <source>
        <dbReference type="Proteomes" id="UP001580407"/>
    </source>
</evidence>
<dbReference type="Proteomes" id="UP001580407">
    <property type="component" value="Unassembled WGS sequence"/>
</dbReference>
<evidence type="ECO:0008006" key="3">
    <source>
        <dbReference type="Google" id="ProtNLM"/>
    </source>
</evidence>
<accession>A0ABV5BFH1</accession>